<dbReference type="EMBL" id="JACEZT010000028">
    <property type="protein sequence ID" value="MBA5640212.1"/>
    <property type="molecule type" value="Genomic_DNA"/>
</dbReference>
<gene>
    <name evidence="2" type="ORF">H3H37_24410</name>
</gene>
<keyword evidence="1" id="KW-0732">Signal</keyword>
<evidence type="ECO:0000313" key="3">
    <source>
        <dbReference type="Proteomes" id="UP000534388"/>
    </source>
</evidence>
<evidence type="ECO:0000313" key="2">
    <source>
        <dbReference type="EMBL" id="MBA5640212.1"/>
    </source>
</evidence>
<feature type="signal peptide" evidence="1">
    <location>
        <begin position="1"/>
        <end position="23"/>
    </location>
</feature>
<dbReference type="Pfam" id="PF11454">
    <property type="entry name" value="DUF3016"/>
    <property type="match status" value="1"/>
</dbReference>
<reference evidence="2 3" key="1">
    <citation type="submission" date="2020-07" db="EMBL/GenBank/DDBJ databases">
        <title>Novel species isolated from subtropical streams in China.</title>
        <authorList>
            <person name="Lu H."/>
        </authorList>
    </citation>
    <scope>NUCLEOTIDE SEQUENCE [LARGE SCALE GENOMIC DNA]</scope>
    <source>
        <strain evidence="2 3">LX20W</strain>
    </source>
</reference>
<name>A0A7W2IEM0_9BURK</name>
<dbReference type="Proteomes" id="UP000534388">
    <property type="component" value="Unassembled WGS sequence"/>
</dbReference>
<accession>A0A7W2IEM0</accession>
<dbReference type="PROSITE" id="PS51257">
    <property type="entry name" value="PROKAR_LIPOPROTEIN"/>
    <property type="match status" value="1"/>
</dbReference>
<comment type="caution">
    <text evidence="2">The sequence shown here is derived from an EMBL/GenBank/DDBJ whole genome shotgun (WGS) entry which is preliminary data.</text>
</comment>
<dbReference type="InterPro" id="IPR021557">
    <property type="entry name" value="DUF3016"/>
</dbReference>
<feature type="chain" id="PRO_5031549386" evidence="1">
    <location>
        <begin position="24"/>
        <end position="164"/>
    </location>
</feature>
<proteinExistence type="predicted"/>
<dbReference type="RefSeq" id="WP_182167418.1">
    <property type="nucleotide sequence ID" value="NZ_JACEZT010000028.1"/>
</dbReference>
<evidence type="ECO:0000256" key="1">
    <source>
        <dbReference type="SAM" id="SignalP"/>
    </source>
</evidence>
<organism evidence="2 3">
    <name type="scientific">Rugamonas brunnea</name>
    <dbReference type="NCBI Taxonomy" id="2758569"/>
    <lineage>
        <taxon>Bacteria</taxon>
        <taxon>Pseudomonadati</taxon>
        <taxon>Pseudomonadota</taxon>
        <taxon>Betaproteobacteria</taxon>
        <taxon>Burkholderiales</taxon>
        <taxon>Oxalobacteraceae</taxon>
        <taxon>Telluria group</taxon>
        <taxon>Rugamonas</taxon>
    </lineage>
</organism>
<keyword evidence="3" id="KW-1185">Reference proteome</keyword>
<sequence>MLTRYRILAAAALALAACGPALAEVTVTYVKPEQFTDVPYGVREREHVMKELTAHFSDLGKRLPAGQSLKVEVLDVDLAGWVYPRRWGPDDIRVLRGGADWPHMHLRFSLEQDGKVLRSGDRELANMMYQDRMNRYPSDDSLRYEKQMLDDWFEKEFGASRKAG</sequence>
<dbReference type="AlphaFoldDB" id="A0A7W2IEM0"/>
<protein>
    <submittedName>
        <fullName evidence="2">DUF3016 domain-containing protein</fullName>
    </submittedName>
</protein>